<gene>
    <name evidence="1" type="ORF">G3I39_24840</name>
</gene>
<reference evidence="1 2" key="1">
    <citation type="submission" date="2020-01" db="EMBL/GenBank/DDBJ databases">
        <title>Insect and environment-associated Actinomycetes.</title>
        <authorList>
            <person name="Currrie C."/>
            <person name="Chevrette M."/>
            <person name="Carlson C."/>
            <person name="Stubbendieck R."/>
            <person name="Wendt-Pienkowski E."/>
        </authorList>
    </citation>
    <scope>NUCLEOTIDE SEQUENCE [LARGE SCALE GENOMIC DNA]</scope>
    <source>
        <strain evidence="1 2">SID14438</strain>
    </source>
</reference>
<evidence type="ECO:0000313" key="2">
    <source>
        <dbReference type="Proteomes" id="UP000471648"/>
    </source>
</evidence>
<protein>
    <submittedName>
        <fullName evidence="1">Uncharacterized protein</fullName>
    </submittedName>
</protein>
<dbReference type="RefSeq" id="WP_164358145.1">
    <property type="nucleotide sequence ID" value="NZ_JAAGME010001046.1"/>
</dbReference>
<dbReference type="Proteomes" id="UP000471648">
    <property type="component" value="Unassembled WGS sequence"/>
</dbReference>
<name>A0A6N9VF87_STRMI</name>
<comment type="caution">
    <text evidence="1">The sequence shown here is derived from an EMBL/GenBank/DDBJ whole genome shotgun (WGS) entry which is preliminary data.</text>
</comment>
<organism evidence="1 2">
    <name type="scientific">Streptomyces microflavus</name>
    <name type="common">Streptomyces lipmanii</name>
    <dbReference type="NCBI Taxonomy" id="1919"/>
    <lineage>
        <taxon>Bacteria</taxon>
        <taxon>Bacillati</taxon>
        <taxon>Actinomycetota</taxon>
        <taxon>Actinomycetes</taxon>
        <taxon>Kitasatosporales</taxon>
        <taxon>Streptomycetaceae</taxon>
        <taxon>Streptomyces</taxon>
    </lineage>
</organism>
<dbReference type="AlphaFoldDB" id="A0A6N9VF87"/>
<proteinExistence type="predicted"/>
<sequence length="134" mass="14768">MSRAAIVALLQDGLSDKAIARQVHVRCRTVAGVRAELGMPPHKPGPTPSNPDDLFWRRTQPTDDGHLLWTSTSRQLRGGDNKLTVHRIAFRIGNQREPVGNVTTGCGRAKCVHPAHVEDQPMRQQYKAIFGEAA</sequence>
<accession>A0A6N9VF87</accession>
<dbReference type="EMBL" id="JAAGME010001046">
    <property type="protein sequence ID" value="NEB70255.1"/>
    <property type="molecule type" value="Genomic_DNA"/>
</dbReference>
<evidence type="ECO:0000313" key="1">
    <source>
        <dbReference type="EMBL" id="NEB70255.1"/>
    </source>
</evidence>